<accession>A0A317W2A5</accession>
<reference evidence="4 5" key="1">
    <citation type="submission" date="2016-12" db="EMBL/GenBank/DDBJ databases">
        <title>The genomes of Aspergillus section Nigri reveals drivers in fungal speciation.</title>
        <authorList>
            <consortium name="DOE Joint Genome Institute"/>
            <person name="Vesth T.C."/>
            <person name="Nybo J."/>
            <person name="Theobald S."/>
            <person name="Brandl J."/>
            <person name="Frisvad J.C."/>
            <person name="Nielsen K.F."/>
            <person name="Lyhne E.K."/>
            <person name="Kogle M.E."/>
            <person name="Kuo A."/>
            <person name="Riley R."/>
            <person name="Clum A."/>
            <person name="Nolan M."/>
            <person name="Lipzen A."/>
            <person name="Salamov A."/>
            <person name="Henrissat B."/>
            <person name="Wiebenga A."/>
            <person name="De Vries R.P."/>
            <person name="Grigoriev I.V."/>
            <person name="Mortensen U.H."/>
            <person name="Andersen M.R."/>
            <person name="Baker S.E."/>
        </authorList>
    </citation>
    <scope>NUCLEOTIDE SEQUENCE [LARGE SCALE GENOMIC DNA]</scope>
    <source>
        <strain evidence="4 5">CBS 117.55</strain>
    </source>
</reference>
<dbReference type="VEuPathDB" id="FungiDB:BO70DRAFT_58963"/>
<proteinExistence type="predicted"/>
<feature type="compositionally biased region" description="Polar residues" evidence="2">
    <location>
        <begin position="150"/>
        <end position="172"/>
    </location>
</feature>
<keyword evidence="1" id="KW-0479">Metal-binding</keyword>
<dbReference type="PROSITE" id="PS50089">
    <property type="entry name" value="ZF_RING_2"/>
    <property type="match status" value="1"/>
</dbReference>
<evidence type="ECO:0000313" key="5">
    <source>
        <dbReference type="Proteomes" id="UP000247233"/>
    </source>
</evidence>
<dbReference type="PANTHER" id="PTHR21540">
    <property type="entry name" value="RING FINGER AND SWIM DOMAIN-CONTAINING PROTEIN 2"/>
    <property type="match status" value="1"/>
</dbReference>
<dbReference type="GeneID" id="37070802"/>
<dbReference type="GO" id="GO:0061630">
    <property type="term" value="F:ubiquitin protein ligase activity"/>
    <property type="evidence" value="ECO:0007669"/>
    <property type="project" value="InterPro"/>
</dbReference>
<dbReference type="Gene3D" id="3.30.40.10">
    <property type="entry name" value="Zinc/RING finger domain, C3HC4 (zinc finger)"/>
    <property type="match status" value="1"/>
</dbReference>
<comment type="caution">
    <text evidence="4">The sequence shown here is derived from an EMBL/GenBank/DDBJ whole genome shotgun (WGS) entry which is preliminary data.</text>
</comment>
<feature type="domain" description="RING-type" evidence="3">
    <location>
        <begin position="403"/>
        <end position="462"/>
    </location>
</feature>
<keyword evidence="5" id="KW-1185">Reference proteome</keyword>
<evidence type="ECO:0000259" key="3">
    <source>
        <dbReference type="PROSITE" id="PS50089"/>
    </source>
</evidence>
<feature type="compositionally biased region" description="Low complexity" evidence="2">
    <location>
        <begin position="182"/>
        <end position="227"/>
    </location>
</feature>
<feature type="compositionally biased region" description="Low complexity" evidence="2">
    <location>
        <begin position="54"/>
        <end position="71"/>
    </location>
</feature>
<sequence length="467" mass="49823">MGIFSNRPEEARNATRATGATLSSAARAVTTPSRRINPSITASRARPSSTGLFSSPRTSTTPSSASNAIATRATTRPHRGGRLPVTEAPRASRTSHPSQNPAGTFSRNSNTGSVAETVPRVRNTSYPRSGPVVNRPSTTGFPTASEPLRANSTSHSSQYPARNIARSINTGNLPGGTYPRFSNTGNPITTGSSTNNNNTNLPRNPWTAPRVNTTHTTTNARATLTPTIPRGPVIPWGYHQVTRPTPMTRSTSNPGRSTSNSGSRTTTAVPRPSTTRRQTTSRTTTTTTPNNTAAARNAARPAVTPAATTTTRTNIPASSTPTAPRSSPFSEAGSPDPSLPASPAIAVSPSDSYGSQSYDPFFPPTSYHNSFFSSASSSTLLSYTRSPATAPATATRQYIEGECSICLDDLLYEWDDNMYSVRRNDPLVWCRNQCGSNFHASCIDRWFAVLETASSMTCPICRARWAF</sequence>
<protein>
    <recommendedName>
        <fullName evidence="3">RING-type domain-containing protein</fullName>
    </recommendedName>
</protein>
<dbReference type="InterPro" id="IPR001841">
    <property type="entry name" value="Znf_RING"/>
</dbReference>
<dbReference type="SMART" id="SM00184">
    <property type="entry name" value="RING"/>
    <property type="match status" value="1"/>
</dbReference>
<feature type="compositionally biased region" description="Polar residues" evidence="2">
    <location>
        <begin position="92"/>
        <end position="114"/>
    </location>
</feature>
<dbReference type="STRING" id="1448321.A0A317W2A5"/>
<gene>
    <name evidence="4" type="ORF">BO70DRAFT_58963</name>
</gene>
<keyword evidence="1" id="KW-0862">Zinc</keyword>
<evidence type="ECO:0000256" key="2">
    <source>
        <dbReference type="SAM" id="MobiDB-lite"/>
    </source>
</evidence>
<evidence type="ECO:0000256" key="1">
    <source>
        <dbReference type="PROSITE-ProRule" id="PRU00175"/>
    </source>
</evidence>
<dbReference type="GO" id="GO:0008270">
    <property type="term" value="F:zinc ion binding"/>
    <property type="evidence" value="ECO:0007669"/>
    <property type="project" value="UniProtKB-KW"/>
</dbReference>
<dbReference type="InterPro" id="IPR013083">
    <property type="entry name" value="Znf_RING/FYVE/PHD"/>
</dbReference>
<dbReference type="SUPFAM" id="SSF57850">
    <property type="entry name" value="RING/U-box"/>
    <property type="match status" value="1"/>
</dbReference>
<dbReference type="AlphaFoldDB" id="A0A317W2A5"/>
<dbReference type="Proteomes" id="UP000247233">
    <property type="component" value="Unassembled WGS sequence"/>
</dbReference>
<dbReference type="RefSeq" id="XP_025398538.1">
    <property type="nucleotide sequence ID" value="XM_025548565.1"/>
</dbReference>
<organism evidence="4 5">
    <name type="scientific">Aspergillus heteromorphus CBS 117.55</name>
    <dbReference type="NCBI Taxonomy" id="1448321"/>
    <lineage>
        <taxon>Eukaryota</taxon>
        <taxon>Fungi</taxon>
        <taxon>Dikarya</taxon>
        <taxon>Ascomycota</taxon>
        <taxon>Pezizomycotina</taxon>
        <taxon>Eurotiomycetes</taxon>
        <taxon>Eurotiomycetidae</taxon>
        <taxon>Eurotiales</taxon>
        <taxon>Aspergillaceae</taxon>
        <taxon>Aspergillus</taxon>
        <taxon>Aspergillus subgen. Circumdati</taxon>
    </lineage>
</organism>
<keyword evidence="1" id="KW-0863">Zinc-finger</keyword>
<dbReference type="InterPro" id="IPR039903">
    <property type="entry name" value="Zswim2"/>
</dbReference>
<feature type="compositionally biased region" description="Polar residues" evidence="2">
    <location>
        <begin position="15"/>
        <end position="53"/>
    </location>
</feature>
<dbReference type="PANTHER" id="PTHR21540:SF0">
    <property type="entry name" value="PHD FAMILY PROTEIN"/>
    <property type="match status" value="1"/>
</dbReference>
<feature type="compositionally biased region" description="Low complexity" evidence="2">
    <location>
        <begin position="248"/>
        <end position="328"/>
    </location>
</feature>
<name>A0A317W2A5_9EURO</name>
<dbReference type="EMBL" id="MSFL01000016">
    <property type="protein sequence ID" value="PWY79318.1"/>
    <property type="molecule type" value="Genomic_DNA"/>
</dbReference>
<dbReference type="OrthoDB" id="4511163at2759"/>
<evidence type="ECO:0000313" key="4">
    <source>
        <dbReference type="EMBL" id="PWY79318.1"/>
    </source>
</evidence>
<feature type="region of interest" description="Disordered" evidence="2">
    <location>
        <begin position="1"/>
        <end position="351"/>
    </location>
</feature>